<dbReference type="Pfam" id="PF01734">
    <property type="entry name" value="Patatin"/>
    <property type="match status" value="1"/>
</dbReference>
<dbReference type="PANTHER" id="PTHR24185:SF1">
    <property type="entry name" value="CALCIUM-INDEPENDENT PHOSPHOLIPASE A2-GAMMA"/>
    <property type="match status" value="1"/>
</dbReference>
<keyword evidence="7" id="KW-1185">Reference proteome</keyword>
<dbReference type="GO" id="GO:0016020">
    <property type="term" value="C:membrane"/>
    <property type="evidence" value="ECO:0007669"/>
    <property type="project" value="TreeGrafter"/>
</dbReference>
<evidence type="ECO:0000256" key="4">
    <source>
        <dbReference type="PROSITE-ProRule" id="PRU01161"/>
    </source>
</evidence>
<dbReference type="PANTHER" id="PTHR24185">
    <property type="entry name" value="CALCIUM-INDEPENDENT PHOSPHOLIPASE A2-GAMMA"/>
    <property type="match status" value="1"/>
</dbReference>
<evidence type="ECO:0000313" key="7">
    <source>
        <dbReference type="Proteomes" id="UP001157974"/>
    </source>
</evidence>
<dbReference type="EMBL" id="JAMWBK010000013">
    <property type="protein sequence ID" value="KAJ8900738.1"/>
    <property type="molecule type" value="Genomic_DNA"/>
</dbReference>
<organism evidence="6 7">
    <name type="scientific">Rhodosorus marinus</name>
    <dbReference type="NCBI Taxonomy" id="101924"/>
    <lineage>
        <taxon>Eukaryota</taxon>
        <taxon>Rhodophyta</taxon>
        <taxon>Stylonematophyceae</taxon>
        <taxon>Stylonematales</taxon>
        <taxon>Stylonemataceae</taxon>
        <taxon>Rhodosorus</taxon>
    </lineage>
</organism>
<dbReference type="GO" id="GO:0006631">
    <property type="term" value="P:fatty acid metabolic process"/>
    <property type="evidence" value="ECO:0007669"/>
    <property type="project" value="TreeGrafter"/>
</dbReference>
<proteinExistence type="predicted"/>
<dbReference type="GO" id="GO:0004620">
    <property type="term" value="F:phospholipase activity"/>
    <property type="evidence" value="ECO:0007669"/>
    <property type="project" value="TreeGrafter"/>
</dbReference>
<dbReference type="PROSITE" id="PS51635">
    <property type="entry name" value="PNPLA"/>
    <property type="match status" value="1"/>
</dbReference>
<evidence type="ECO:0000256" key="1">
    <source>
        <dbReference type="ARBA" id="ARBA00022801"/>
    </source>
</evidence>
<name>A0AAV8UE54_9RHOD</name>
<dbReference type="GO" id="GO:0016042">
    <property type="term" value="P:lipid catabolic process"/>
    <property type="evidence" value="ECO:0007669"/>
    <property type="project" value="UniProtKB-UniRule"/>
</dbReference>
<dbReference type="Gene3D" id="3.40.1090.10">
    <property type="entry name" value="Cytosolic phospholipase A2 catalytic domain"/>
    <property type="match status" value="1"/>
</dbReference>
<evidence type="ECO:0000259" key="5">
    <source>
        <dbReference type="PROSITE" id="PS51635"/>
    </source>
</evidence>
<feature type="domain" description="PNPLA" evidence="5">
    <location>
        <begin position="290"/>
        <end position="483"/>
    </location>
</feature>
<evidence type="ECO:0000313" key="6">
    <source>
        <dbReference type="EMBL" id="KAJ8900738.1"/>
    </source>
</evidence>
<accession>A0AAV8UE54</accession>
<comment type="caution">
    <text evidence="4">Lacks conserved residue(s) required for the propagation of feature annotation.</text>
</comment>
<dbReference type="AlphaFoldDB" id="A0AAV8UE54"/>
<dbReference type="SUPFAM" id="SSF52151">
    <property type="entry name" value="FabD/lysophospholipase-like"/>
    <property type="match status" value="1"/>
</dbReference>
<feature type="active site" description="Nucleophile" evidence="4">
    <location>
        <position position="328"/>
    </location>
</feature>
<gene>
    <name evidence="6" type="ORF">NDN08_000039</name>
</gene>
<keyword evidence="1 4" id="KW-0378">Hydrolase</keyword>
<reference evidence="6 7" key="1">
    <citation type="journal article" date="2023" name="Nat. Commun.">
        <title>Origin of minicircular mitochondrial genomes in red algae.</title>
        <authorList>
            <person name="Lee Y."/>
            <person name="Cho C.H."/>
            <person name="Lee Y.M."/>
            <person name="Park S.I."/>
            <person name="Yang J.H."/>
            <person name="West J.A."/>
            <person name="Bhattacharya D."/>
            <person name="Yoon H.S."/>
        </authorList>
    </citation>
    <scope>NUCLEOTIDE SEQUENCE [LARGE SCALE GENOMIC DNA]</scope>
    <source>
        <strain evidence="6 7">CCMP1338</strain>
        <tissue evidence="6">Whole cell</tissue>
    </source>
</reference>
<keyword evidence="2 4" id="KW-0442">Lipid degradation</keyword>
<feature type="short sequence motif" description="DGA/G" evidence="4">
    <location>
        <begin position="470"/>
        <end position="472"/>
    </location>
</feature>
<sequence length="640" mass="70240">MNGFIDGLGGGFGGRKRDRLVEDRLPRRLIVVSETGSPPEGGRGNPLSSLLRTAGDVFKKLGAQDDDSKSSVVRMAAAISTDTVSAASAFAAASTIASHTRSFTKSASLTDEEEAQLLEELLLAKEVRTPEALESFFPKYDLARIVKAARVLDGRGRASALTTLANFAVLKPDYRRNILLADHGSITESISRILVGIEAAWSGGAYLPACEIEGIVSGTHLLGSLAITRGEVGTEWRRRLAQNKEVRRVIRKFANGQNESAARAARRALATLGVNEWKPKVAGQTGLRILSIDGGGTRALLTFEMLKHIKKLMGKDIHEMFDVICGTSTGAIIAASIGIRRKSVEECEKLYRELIGKVFCKGPMATPKMVLTRAYYDSKILESVLQRECGKGVFIDSTAEEGMPKVCVVSSKLGTSDVTCHTFRNYTYPVGSESRFAGTPDAQLWEALRASSAAPTFFTEKLLNGTLHADGAIVANNPTAVAIHEAQSIFPGIPIELVVSMGNGLAEPKFVDLWKEGSKDKQLGWYDILDSYIYAAVQTEDVHHMLVELLPPEKYFRFNPKTRCAGIDEVRPEKLVEMVDDANRYIEASGERFRRLSEILKPRGTRHFWNQISYSIGMEVRYVQNLFDPVFREEEVATES</sequence>
<protein>
    <recommendedName>
        <fullName evidence="5">PNPLA domain-containing protein</fullName>
    </recommendedName>
</protein>
<keyword evidence="3 4" id="KW-0443">Lipid metabolism</keyword>
<dbReference type="InterPro" id="IPR016035">
    <property type="entry name" value="Acyl_Trfase/lysoPLipase"/>
</dbReference>
<feature type="active site" description="Proton acceptor" evidence="4">
    <location>
        <position position="470"/>
    </location>
</feature>
<feature type="short sequence motif" description="GXSXG" evidence="4">
    <location>
        <begin position="326"/>
        <end position="330"/>
    </location>
</feature>
<evidence type="ECO:0000256" key="3">
    <source>
        <dbReference type="ARBA" id="ARBA00023098"/>
    </source>
</evidence>
<comment type="caution">
    <text evidence="6">The sequence shown here is derived from an EMBL/GenBank/DDBJ whole genome shotgun (WGS) entry which is preliminary data.</text>
</comment>
<evidence type="ECO:0000256" key="2">
    <source>
        <dbReference type="ARBA" id="ARBA00022963"/>
    </source>
</evidence>
<dbReference type="InterPro" id="IPR002641">
    <property type="entry name" value="PNPLA_dom"/>
</dbReference>
<dbReference type="Proteomes" id="UP001157974">
    <property type="component" value="Unassembled WGS sequence"/>
</dbReference>